<dbReference type="EMBL" id="CYZT01000095">
    <property type="protein sequence ID" value="CUO45606.1"/>
    <property type="molecule type" value="Genomic_DNA"/>
</dbReference>
<dbReference type="Proteomes" id="UP000095746">
    <property type="component" value="Unassembled WGS sequence"/>
</dbReference>
<reference evidence="1 2" key="1">
    <citation type="submission" date="2015-09" db="EMBL/GenBank/DDBJ databases">
        <authorList>
            <consortium name="Pathogen Informatics"/>
        </authorList>
    </citation>
    <scope>NUCLEOTIDE SEQUENCE [LARGE SCALE GENOMIC DNA]</scope>
    <source>
        <strain evidence="1 2">2789STDY5608854</strain>
    </source>
</reference>
<protein>
    <submittedName>
        <fullName evidence="1">Uncharacterized protein</fullName>
    </submittedName>
</protein>
<organism evidence="1 2">
    <name type="scientific">Flavonifractor plautii</name>
    <name type="common">Fusobacterium plautii</name>
    <dbReference type="NCBI Taxonomy" id="292800"/>
    <lineage>
        <taxon>Bacteria</taxon>
        <taxon>Bacillati</taxon>
        <taxon>Bacillota</taxon>
        <taxon>Clostridia</taxon>
        <taxon>Eubacteriales</taxon>
        <taxon>Oscillospiraceae</taxon>
        <taxon>Flavonifractor</taxon>
    </lineage>
</organism>
<sequence>MSTTTSRQLASASRMASCWERNTSLYSPSPPSRSDISLAGFCPASLMMCTGAPFFRAMAHTPAAAPMQSMSGYLWPMTNTREASAISSPRALAMTRLLTLVRFSSSLVRPP</sequence>
<evidence type="ECO:0000313" key="2">
    <source>
        <dbReference type="Proteomes" id="UP000095746"/>
    </source>
</evidence>
<accession>A0A174F9X7</accession>
<proteinExistence type="predicted"/>
<gene>
    <name evidence="1" type="ORF">ERS852411_01571</name>
</gene>
<evidence type="ECO:0000313" key="1">
    <source>
        <dbReference type="EMBL" id="CUO45606.1"/>
    </source>
</evidence>
<name>A0A174F9X7_FLAPL</name>
<dbReference type="AlphaFoldDB" id="A0A174F9X7"/>